<dbReference type="Proteomes" id="UP001388673">
    <property type="component" value="Unassembled WGS sequence"/>
</dbReference>
<dbReference type="CDD" id="cd00167">
    <property type="entry name" value="SANT"/>
    <property type="match status" value="1"/>
</dbReference>
<evidence type="ECO:0000313" key="3">
    <source>
        <dbReference type="EMBL" id="KAK8845454.1"/>
    </source>
</evidence>
<proteinExistence type="predicted"/>
<evidence type="ECO:0000259" key="2">
    <source>
        <dbReference type="PROSITE" id="PS50090"/>
    </source>
</evidence>
<sequence length="113" mass="12557">MPAVKREYTDSDSDSELDTKPSIAPSPKKSMASASPKKNTPSPKKSFSSGEKKMGSWSGEELQLLYSTMCPKKIGVNWNEVAGQIPGRDAKSCANKWMRMQGKIWQMLERMGQ</sequence>
<keyword evidence="4" id="KW-1185">Reference proteome</keyword>
<dbReference type="SMART" id="SM00717">
    <property type="entry name" value="SANT"/>
    <property type="match status" value="1"/>
</dbReference>
<feature type="region of interest" description="Disordered" evidence="1">
    <location>
        <begin position="1"/>
        <end position="57"/>
    </location>
</feature>
<organism evidence="3 4">
    <name type="scientific">Kwoniella newhampshirensis</name>
    <dbReference type="NCBI Taxonomy" id="1651941"/>
    <lineage>
        <taxon>Eukaryota</taxon>
        <taxon>Fungi</taxon>
        <taxon>Dikarya</taxon>
        <taxon>Basidiomycota</taxon>
        <taxon>Agaricomycotina</taxon>
        <taxon>Tremellomycetes</taxon>
        <taxon>Tremellales</taxon>
        <taxon>Cryptococcaceae</taxon>
        <taxon>Kwoniella</taxon>
    </lineage>
</organism>
<evidence type="ECO:0000313" key="4">
    <source>
        <dbReference type="Proteomes" id="UP001388673"/>
    </source>
</evidence>
<dbReference type="InterPro" id="IPR001005">
    <property type="entry name" value="SANT/Myb"/>
</dbReference>
<dbReference type="KEGG" id="kne:92183425"/>
<accession>A0AAW0YJZ6</accession>
<dbReference type="Gene3D" id="1.10.10.60">
    <property type="entry name" value="Homeodomain-like"/>
    <property type="match status" value="1"/>
</dbReference>
<dbReference type="Pfam" id="PF00249">
    <property type="entry name" value="Myb_DNA-binding"/>
    <property type="match status" value="1"/>
</dbReference>
<comment type="caution">
    <text evidence="3">The sequence shown here is derived from an EMBL/GenBank/DDBJ whole genome shotgun (WGS) entry which is preliminary data.</text>
</comment>
<reference evidence="3 4" key="1">
    <citation type="journal article" date="2024" name="bioRxiv">
        <title>Comparative genomics of Cryptococcus and Kwoniella reveals pathogenesis evolution and contrasting karyotype dynamics via intercentromeric recombination or chromosome fusion.</title>
        <authorList>
            <person name="Coelho M.A."/>
            <person name="David-Palma M."/>
            <person name="Shea T."/>
            <person name="Bowers K."/>
            <person name="McGinley-Smith S."/>
            <person name="Mohammad A.W."/>
            <person name="Gnirke A."/>
            <person name="Yurkov A.M."/>
            <person name="Nowrousian M."/>
            <person name="Sun S."/>
            <person name="Cuomo C.A."/>
            <person name="Heitman J."/>
        </authorList>
    </citation>
    <scope>NUCLEOTIDE SEQUENCE [LARGE SCALE GENOMIC DNA]</scope>
    <source>
        <strain evidence="3 4">CBS 13917</strain>
    </source>
</reference>
<dbReference type="InterPro" id="IPR009057">
    <property type="entry name" value="Homeodomain-like_sf"/>
</dbReference>
<dbReference type="SUPFAM" id="SSF46689">
    <property type="entry name" value="Homeodomain-like"/>
    <property type="match status" value="1"/>
</dbReference>
<feature type="compositionally biased region" description="Low complexity" evidence="1">
    <location>
        <begin position="20"/>
        <end position="49"/>
    </location>
</feature>
<dbReference type="RefSeq" id="XP_066800262.1">
    <property type="nucleotide sequence ID" value="XM_066949254.1"/>
</dbReference>
<gene>
    <name evidence="3" type="ORF">IAR55_006167</name>
</gene>
<feature type="domain" description="Myb-like" evidence="2">
    <location>
        <begin position="49"/>
        <end position="101"/>
    </location>
</feature>
<name>A0AAW0YJZ6_9TREE</name>
<dbReference type="GeneID" id="92183425"/>
<dbReference type="PROSITE" id="PS50090">
    <property type="entry name" value="MYB_LIKE"/>
    <property type="match status" value="1"/>
</dbReference>
<protein>
    <recommendedName>
        <fullName evidence="2">Myb-like domain-containing protein</fullName>
    </recommendedName>
</protein>
<dbReference type="EMBL" id="JBCAWK010000012">
    <property type="protein sequence ID" value="KAK8845454.1"/>
    <property type="molecule type" value="Genomic_DNA"/>
</dbReference>
<dbReference type="AlphaFoldDB" id="A0AAW0YJZ6"/>
<evidence type="ECO:0000256" key="1">
    <source>
        <dbReference type="SAM" id="MobiDB-lite"/>
    </source>
</evidence>